<dbReference type="InterPro" id="IPR013520">
    <property type="entry name" value="Ribonucl_H"/>
</dbReference>
<dbReference type="RefSeq" id="XP_014468220.1">
    <property type="nucleotide sequence ID" value="XM_014612734.1"/>
</dbReference>
<keyword evidence="3" id="KW-0269">Exonuclease</keyword>
<dbReference type="GO" id="GO:0000175">
    <property type="term" value="F:3'-5'-RNA exonuclease activity"/>
    <property type="evidence" value="ECO:0007669"/>
    <property type="project" value="InterPro"/>
</dbReference>
<dbReference type="SMART" id="SM00479">
    <property type="entry name" value="EXOIII"/>
    <property type="match status" value="1"/>
</dbReference>
<evidence type="ECO:0000256" key="1">
    <source>
        <dbReference type="ARBA" id="ARBA00022722"/>
    </source>
</evidence>
<dbReference type="GeneID" id="106741091"/>
<protein>
    <submittedName>
        <fullName evidence="6 7">ERI1 exoribonuclease 3</fullName>
    </submittedName>
</protein>
<evidence type="ECO:0000313" key="6">
    <source>
        <dbReference type="RefSeq" id="XP_014468220.1"/>
    </source>
</evidence>
<name>A0A6P3WPZ8_DINQU</name>
<dbReference type="AlphaFoldDB" id="A0A6P3WPZ8"/>
<dbReference type="PANTHER" id="PTHR23044">
    <property type="entry name" value="3'-5' EXONUCLEASE ERI1-RELATED"/>
    <property type="match status" value="1"/>
</dbReference>
<gene>
    <name evidence="6 7" type="primary">LOC106741091</name>
</gene>
<dbReference type="OrthoDB" id="1452at2759"/>
<sequence length="237" mass="27934">MAHRIFRGIPRMTMNRSPEIVRNFEYLLVMDFEATCEKDQMFRPQEIIELPCAVLSTRDWNVKDIFHEYIRPRIHPKLTPFCTELTGIMQDMVENQPSFPDVFSRFCEWLAKRGYFDESDKSTFVTCGNWDLKVMLPNQCNLDDIALPDQFKQWIDLKHTFSEFVMYYPRSLQDMLARLNLPLQGRLHSGIDDVKNMITVIQALQEKHNAQFKITSSLATSVLNLKYKENTVKKKVQ</sequence>
<keyword evidence="1" id="KW-0540">Nuclease</keyword>
<dbReference type="RefSeq" id="XP_014468221.1">
    <property type="nucleotide sequence ID" value="XM_014612735.1"/>
</dbReference>
<accession>A0A6P3WPZ8</accession>
<dbReference type="InterPro" id="IPR036397">
    <property type="entry name" value="RNaseH_sf"/>
</dbReference>
<dbReference type="GO" id="GO:0003676">
    <property type="term" value="F:nucleic acid binding"/>
    <property type="evidence" value="ECO:0007669"/>
    <property type="project" value="InterPro"/>
</dbReference>
<dbReference type="Gene3D" id="3.30.420.10">
    <property type="entry name" value="Ribonuclease H-like superfamily/Ribonuclease H"/>
    <property type="match status" value="1"/>
</dbReference>
<dbReference type="PANTHER" id="PTHR23044:SF61">
    <property type="entry name" value="3'-5' EXORIBONUCLEASE 1-RELATED"/>
    <property type="match status" value="1"/>
</dbReference>
<dbReference type="KEGG" id="dqu:106741091"/>
<dbReference type="InterPro" id="IPR051274">
    <property type="entry name" value="3-5_Exoribonuclease"/>
</dbReference>
<dbReference type="Proteomes" id="UP000515204">
    <property type="component" value="Unplaced"/>
</dbReference>
<dbReference type="InterPro" id="IPR047201">
    <property type="entry name" value="ERI-1_3'hExo-like"/>
</dbReference>
<organism evidence="5 6">
    <name type="scientific">Dinoponera quadriceps</name>
    <name type="common">South American ant</name>
    <dbReference type="NCBI Taxonomy" id="609295"/>
    <lineage>
        <taxon>Eukaryota</taxon>
        <taxon>Metazoa</taxon>
        <taxon>Ecdysozoa</taxon>
        <taxon>Arthropoda</taxon>
        <taxon>Hexapoda</taxon>
        <taxon>Insecta</taxon>
        <taxon>Pterygota</taxon>
        <taxon>Neoptera</taxon>
        <taxon>Endopterygota</taxon>
        <taxon>Hymenoptera</taxon>
        <taxon>Apocrita</taxon>
        <taxon>Aculeata</taxon>
        <taxon>Formicoidea</taxon>
        <taxon>Formicidae</taxon>
        <taxon>Ponerinae</taxon>
        <taxon>Ponerini</taxon>
        <taxon>Dinoponera</taxon>
    </lineage>
</organism>
<evidence type="ECO:0000313" key="5">
    <source>
        <dbReference type="Proteomes" id="UP000515204"/>
    </source>
</evidence>
<feature type="domain" description="Exonuclease" evidence="4">
    <location>
        <begin position="26"/>
        <end position="210"/>
    </location>
</feature>
<reference evidence="6 7" key="1">
    <citation type="submission" date="2025-04" db="UniProtKB">
        <authorList>
            <consortium name="RefSeq"/>
        </authorList>
    </citation>
    <scope>IDENTIFICATION</scope>
</reference>
<dbReference type="CDD" id="cd06133">
    <property type="entry name" value="ERI-1_3'hExo_like"/>
    <property type="match status" value="1"/>
</dbReference>
<keyword evidence="2" id="KW-0378">Hydrolase</keyword>
<proteinExistence type="predicted"/>
<keyword evidence="5" id="KW-1185">Reference proteome</keyword>
<dbReference type="Pfam" id="PF00929">
    <property type="entry name" value="RNase_T"/>
    <property type="match status" value="1"/>
</dbReference>
<dbReference type="SUPFAM" id="SSF53098">
    <property type="entry name" value="Ribonuclease H-like"/>
    <property type="match status" value="1"/>
</dbReference>
<evidence type="ECO:0000313" key="7">
    <source>
        <dbReference type="RefSeq" id="XP_014468221.1"/>
    </source>
</evidence>
<evidence type="ECO:0000256" key="2">
    <source>
        <dbReference type="ARBA" id="ARBA00022801"/>
    </source>
</evidence>
<evidence type="ECO:0000259" key="4">
    <source>
        <dbReference type="SMART" id="SM00479"/>
    </source>
</evidence>
<evidence type="ECO:0000256" key="3">
    <source>
        <dbReference type="ARBA" id="ARBA00022839"/>
    </source>
</evidence>
<dbReference type="InterPro" id="IPR012337">
    <property type="entry name" value="RNaseH-like_sf"/>
</dbReference>